<feature type="non-terminal residue" evidence="2">
    <location>
        <position position="1"/>
    </location>
</feature>
<gene>
    <name evidence="2" type="primary">TT39B</name>
    <name evidence="2" type="ORF">TR165584</name>
</gene>
<name>A0A0X3QC47_SCHSO</name>
<evidence type="ECO:0000313" key="2">
    <source>
        <dbReference type="EMBL" id="JAP56916.1"/>
    </source>
</evidence>
<dbReference type="InterPro" id="IPR011990">
    <property type="entry name" value="TPR-like_helical_dom_sf"/>
</dbReference>
<accession>A0A0X3QC47</accession>
<dbReference type="InterPro" id="IPR019412">
    <property type="entry name" value="IML2/TPR_39"/>
</dbReference>
<feature type="region of interest" description="Disordered" evidence="1">
    <location>
        <begin position="653"/>
        <end position="675"/>
    </location>
</feature>
<evidence type="ECO:0000256" key="1">
    <source>
        <dbReference type="SAM" id="MobiDB-lite"/>
    </source>
</evidence>
<protein>
    <submittedName>
        <fullName evidence="2">Tetratricopeptide repeat protein 39B</fullName>
    </submittedName>
</protein>
<dbReference type="PANTHER" id="PTHR31859">
    <property type="entry name" value="TETRATRICOPEPTIDE REPEAT PROTEIN 39 FAMILY MEMBER"/>
    <property type="match status" value="1"/>
</dbReference>
<sequence length="692" mass="78104">RATQTRQNLPPTMADAENGSAALMIEDKPQIPLMDGIHAAEHVLTLFLDNKFQEAKETAKSMIDQSIYHAVSYGTMLHLQAAATLEAADLKMATDYIRYAVKLCNKYRRRVTVTETFSKATSKQKAAFYAAYTEDQAHAELCYSESLLQLVFLMVLQDEKLSTLIRSSIKLRECYRCYRTCWKIHTNKDWGNSPSRAAFDCGVHMGVGAFNLLLSLLPSRVLSLLEIVGFSGNRDVGLKLLREGAKIRDGVRDPLCTLIILVYDLYATQMIGDTTCDPRGEEASALTEARLMLDNWSSAASGSAIFLFLAGRLELLSANFDPAEELFFQSIRTQSGFANYHHICYWELMWCYCVQGKWLQAMKYAERLACESKWSQATYRYLKAALIIQFMEEEAKAGCDISGDRFASLKDRRLTPVSLSGYVINKEEPKERDVSEDADGGTMALHVEKLLEGVPQMVQRIAGKSLPIEKFAMRKAKRFFEQGKRLTLPGLELMYLWNGFKLVYSKAEILEKFLLLVEFKLTRLLEEEVNYKYFADDFCLATMLKGVCLRCLGRQMQAKMCFMEVVMNAKKIQVDTYLLPFSEVELCQISLDEGDFVEAKKHLDAACSYRGYSLEARLHFRLHAISSTLKVKKNDNAQDANVVQPSPITSWHEGLADAGADDDENPFDADYDPTADDGEEIITFKTTGQSAV</sequence>
<dbReference type="Pfam" id="PF10300">
    <property type="entry name" value="Iml2-TPR_39"/>
    <property type="match status" value="1"/>
</dbReference>
<proteinExistence type="predicted"/>
<dbReference type="AlphaFoldDB" id="A0A0X3QC47"/>
<dbReference type="EMBL" id="GEEE01006309">
    <property type="protein sequence ID" value="JAP56916.1"/>
    <property type="molecule type" value="Transcribed_RNA"/>
</dbReference>
<reference evidence="2" key="1">
    <citation type="submission" date="2016-01" db="EMBL/GenBank/DDBJ databases">
        <title>Reference transcriptome for the parasite Schistocephalus solidus: insights into the molecular evolution of parasitism.</title>
        <authorList>
            <person name="Hebert F.O."/>
            <person name="Grambauer S."/>
            <person name="Barber I."/>
            <person name="Landry C.R."/>
            <person name="Aubin-Horth N."/>
        </authorList>
    </citation>
    <scope>NUCLEOTIDE SEQUENCE</scope>
</reference>
<organism evidence="2">
    <name type="scientific">Schistocephalus solidus</name>
    <name type="common">Tapeworm</name>
    <dbReference type="NCBI Taxonomy" id="70667"/>
    <lineage>
        <taxon>Eukaryota</taxon>
        <taxon>Metazoa</taxon>
        <taxon>Spiralia</taxon>
        <taxon>Lophotrochozoa</taxon>
        <taxon>Platyhelminthes</taxon>
        <taxon>Cestoda</taxon>
        <taxon>Eucestoda</taxon>
        <taxon>Diphyllobothriidea</taxon>
        <taxon>Diphyllobothriidae</taxon>
        <taxon>Schistocephalus</taxon>
    </lineage>
</organism>
<dbReference type="SUPFAM" id="SSF48452">
    <property type="entry name" value="TPR-like"/>
    <property type="match status" value="1"/>
</dbReference>
<feature type="compositionally biased region" description="Acidic residues" evidence="1">
    <location>
        <begin position="659"/>
        <end position="675"/>
    </location>
</feature>
<dbReference type="PANTHER" id="PTHR31859:SF9">
    <property type="entry name" value="TETRATRICOPEPTIDE REPEAT PROTEIN 39B"/>
    <property type="match status" value="1"/>
</dbReference>